<evidence type="ECO:0000256" key="1">
    <source>
        <dbReference type="SAM" id="SignalP"/>
    </source>
</evidence>
<sequence>MTKLLYIITIYCLLGLITATQGEYVAPRSIGYPFGDEVLNADISEDRVQEEPREISVEIIKDIYTFCPNKSDDEEDRFYEELPYNDNSCSKCDVRPTVDKTGVLVECYNCSDVSMLTTATDDFAPGGHILFLTTFLEIANYTASTEDT</sequence>
<feature type="chain" id="PRO_5007299885" evidence="1">
    <location>
        <begin position="23"/>
        <end position="148"/>
    </location>
</feature>
<name>A0A139WF84_TRICA</name>
<accession>A0A139WF84</accession>
<evidence type="ECO:0000313" key="3">
    <source>
        <dbReference type="Proteomes" id="UP000007266"/>
    </source>
</evidence>
<evidence type="ECO:0000313" key="2">
    <source>
        <dbReference type="EMBL" id="KYB26529.1"/>
    </source>
</evidence>
<dbReference type="Proteomes" id="UP000007266">
    <property type="component" value="Linkage group 7"/>
</dbReference>
<dbReference type="InParanoid" id="A0A139WF84"/>
<reference evidence="2 3" key="2">
    <citation type="journal article" date="2010" name="Nucleic Acids Res.">
        <title>BeetleBase in 2010: revisions to provide comprehensive genomic information for Tribolium castaneum.</title>
        <authorList>
            <person name="Kim H.S."/>
            <person name="Murphy T."/>
            <person name="Xia J."/>
            <person name="Caragea D."/>
            <person name="Park Y."/>
            <person name="Beeman R.W."/>
            <person name="Lorenzen M.D."/>
            <person name="Butcher S."/>
            <person name="Manak J.R."/>
            <person name="Brown S.J."/>
        </authorList>
    </citation>
    <scope>GENOME REANNOTATION</scope>
    <source>
        <strain evidence="2 3">Georgia GA2</strain>
    </source>
</reference>
<gene>
    <name evidence="2" type="primary">AUGUSTUS-3.0.2_33848</name>
    <name evidence="2" type="ORF">TcasGA2_TC033848</name>
</gene>
<organism evidence="2 3">
    <name type="scientific">Tribolium castaneum</name>
    <name type="common">Red flour beetle</name>
    <dbReference type="NCBI Taxonomy" id="7070"/>
    <lineage>
        <taxon>Eukaryota</taxon>
        <taxon>Metazoa</taxon>
        <taxon>Ecdysozoa</taxon>
        <taxon>Arthropoda</taxon>
        <taxon>Hexapoda</taxon>
        <taxon>Insecta</taxon>
        <taxon>Pterygota</taxon>
        <taxon>Neoptera</taxon>
        <taxon>Endopterygota</taxon>
        <taxon>Coleoptera</taxon>
        <taxon>Polyphaga</taxon>
        <taxon>Cucujiformia</taxon>
        <taxon>Tenebrionidae</taxon>
        <taxon>Tenebrionidae incertae sedis</taxon>
        <taxon>Tribolium</taxon>
    </lineage>
</organism>
<keyword evidence="3" id="KW-1185">Reference proteome</keyword>
<proteinExistence type="predicted"/>
<dbReference type="KEGG" id="tca:103313812"/>
<keyword evidence="1" id="KW-0732">Signal</keyword>
<dbReference type="OrthoDB" id="6670027at2759"/>
<protein>
    <submittedName>
        <fullName evidence="2">Uncharacterized protein</fullName>
    </submittedName>
</protein>
<dbReference type="EMBL" id="KQ971354">
    <property type="protein sequence ID" value="KYB26529.1"/>
    <property type="molecule type" value="Genomic_DNA"/>
</dbReference>
<reference evidence="2 3" key="1">
    <citation type="journal article" date="2008" name="Nature">
        <title>The genome of the model beetle and pest Tribolium castaneum.</title>
        <authorList>
            <consortium name="Tribolium Genome Sequencing Consortium"/>
            <person name="Richards S."/>
            <person name="Gibbs R.A."/>
            <person name="Weinstock G.M."/>
            <person name="Brown S.J."/>
            <person name="Denell R."/>
            <person name="Beeman R.W."/>
            <person name="Gibbs R."/>
            <person name="Beeman R.W."/>
            <person name="Brown S.J."/>
            <person name="Bucher G."/>
            <person name="Friedrich M."/>
            <person name="Grimmelikhuijzen C.J."/>
            <person name="Klingler M."/>
            <person name="Lorenzen M."/>
            <person name="Richards S."/>
            <person name="Roth S."/>
            <person name="Schroder R."/>
            <person name="Tautz D."/>
            <person name="Zdobnov E.M."/>
            <person name="Muzny D."/>
            <person name="Gibbs R.A."/>
            <person name="Weinstock G.M."/>
            <person name="Attaway T."/>
            <person name="Bell S."/>
            <person name="Buhay C.J."/>
            <person name="Chandrabose M.N."/>
            <person name="Chavez D."/>
            <person name="Clerk-Blankenburg K.P."/>
            <person name="Cree A."/>
            <person name="Dao M."/>
            <person name="Davis C."/>
            <person name="Chacko J."/>
            <person name="Dinh H."/>
            <person name="Dugan-Rocha S."/>
            <person name="Fowler G."/>
            <person name="Garner T.T."/>
            <person name="Garnes J."/>
            <person name="Gnirke A."/>
            <person name="Hawes A."/>
            <person name="Hernandez J."/>
            <person name="Hines S."/>
            <person name="Holder M."/>
            <person name="Hume J."/>
            <person name="Jhangiani S.N."/>
            <person name="Joshi V."/>
            <person name="Khan Z.M."/>
            <person name="Jackson L."/>
            <person name="Kovar C."/>
            <person name="Kowis A."/>
            <person name="Lee S."/>
            <person name="Lewis L.R."/>
            <person name="Margolis J."/>
            <person name="Morgan M."/>
            <person name="Nazareth L.V."/>
            <person name="Nguyen N."/>
            <person name="Okwuonu G."/>
            <person name="Parker D."/>
            <person name="Richards S."/>
            <person name="Ruiz S.J."/>
            <person name="Santibanez J."/>
            <person name="Savard J."/>
            <person name="Scherer S.E."/>
            <person name="Schneider B."/>
            <person name="Sodergren E."/>
            <person name="Tautz D."/>
            <person name="Vattahil S."/>
            <person name="Villasana D."/>
            <person name="White C.S."/>
            <person name="Wright R."/>
            <person name="Park Y."/>
            <person name="Beeman R.W."/>
            <person name="Lord J."/>
            <person name="Oppert B."/>
            <person name="Lorenzen M."/>
            <person name="Brown S."/>
            <person name="Wang L."/>
            <person name="Savard J."/>
            <person name="Tautz D."/>
            <person name="Richards S."/>
            <person name="Weinstock G."/>
            <person name="Gibbs R.A."/>
            <person name="Liu Y."/>
            <person name="Worley K."/>
            <person name="Weinstock G."/>
            <person name="Elsik C.G."/>
            <person name="Reese J.T."/>
            <person name="Elhaik E."/>
            <person name="Landan G."/>
            <person name="Graur D."/>
            <person name="Arensburger P."/>
            <person name="Atkinson P."/>
            <person name="Beeman R.W."/>
            <person name="Beidler J."/>
            <person name="Brown S.J."/>
            <person name="Demuth J.P."/>
            <person name="Drury D.W."/>
            <person name="Du Y.Z."/>
            <person name="Fujiwara H."/>
            <person name="Lorenzen M."/>
            <person name="Maselli V."/>
            <person name="Osanai M."/>
            <person name="Park Y."/>
            <person name="Robertson H.M."/>
            <person name="Tu Z."/>
            <person name="Wang J.J."/>
            <person name="Wang S."/>
            <person name="Richards S."/>
            <person name="Song H."/>
            <person name="Zhang L."/>
            <person name="Sodergren E."/>
            <person name="Werner D."/>
            <person name="Stanke M."/>
            <person name="Morgenstern B."/>
            <person name="Solovyev V."/>
            <person name="Kosarev P."/>
            <person name="Brown G."/>
            <person name="Chen H.C."/>
            <person name="Ermolaeva O."/>
            <person name="Hlavina W."/>
            <person name="Kapustin Y."/>
            <person name="Kiryutin B."/>
            <person name="Kitts P."/>
            <person name="Maglott D."/>
            <person name="Pruitt K."/>
            <person name="Sapojnikov V."/>
            <person name="Souvorov A."/>
            <person name="Mackey A.J."/>
            <person name="Waterhouse R.M."/>
            <person name="Wyder S."/>
            <person name="Zdobnov E.M."/>
            <person name="Zdobnov E.M."/>
            <person name="Wyder S."/>
            <person name="Kriventseva E.V."/>
            <person name="Kadowaki T."/>
            <person name="Bork P."/>
            <person name="Aranda M."/>
            <person name="Bao R."/>
            <person name="Beermann A."/>
            <person name="Berns N."/>
            <person name="Bolognesi R."/>
            <person name="Bonneton F."/>
            <person name="Bopp D."/>
            <person name="Brown S.J."/>
            <person name="Bucher G."/>
            <person name="Butts T."/>
            <person name="Chaumot A."/>
            <person name="Denell R.E."/>
            <person name="Ferrier D.E."/>
            <person name="Friedrich M."/>
            <person name="Gordon C.M."/>
            <person name="Jindra M."/>
            <person name="Klingler M."/>
            <person name="Lan Q."/>
            <person name="Lattorff H.M."/>
            <person name="Laudet V."/>
            <person name="von Levetsow C."/>
            <person name="Liu Z."/>
            <person name="Lutz R."/>
            <person name="Lynch J.A."/>
            <person name="da Fonseca R.N."/>
            <person name="Posnien N."/>
            <person name="Reuter R."/>
            <person name="Roth S."/>
            <person name="Savard J."/>
            <person name="Schinko J.B."/>
            <person name="Schmitt C."/>
            <person name="Schoppmeier M."/>
            <person name="Schroder R."/>
            <person name="Shippy T.D."/>
            <person name="Simonnet F."/>
            <person name="Marques-Souza H."/>
            <person name="Tautz D."/>
            <person name="Tomoyasu Y."/>
            <person name="Trauner J."/>
            <person name="Van der Zee M."/>
            <person name="Vervoort M."/>
            <person name="Wittkopp N."/>
            <person name="Wimmer E.A."/>
            <person name="Yang X."/>
            <person name="Jones A.K."/>
            <person name="Sattelle D.B."/>
            <person name="Ebert P.R."/>
            <person name="Nelson D."/>
            <person name="Scott J.G."/>
            <person name="Beeman R.W."/>
            <person name="Muthukrishnan S."/>
            <person name="Kramer K.J."/>
            <person name="Arakane Y."/>
            <person name="Beeman R.W."/>
            <person name="Zhu Q."/>
            <person name="Hogenkamp D."/>
            <person name="Dixit R."/>
            <person name="Oppert B."/>
            <person name="Jiang H."/>
            <person name="Zou Z."/>
            <person name="Marshall J."/>
            <person name="Elpidina E."/>
            <person name="Vinokurov K."/>
            <person name="Oppert C."/>
            <person name="Zou Z."/>
            <person name="Evans J."/>
            <person name="Lu Z."/>
            <person name="Zhao P."/>
            <person name="Sumathipala N."/>
            <person name="Altincicek B."/>
            <person name="Vilcinskas A."/>
            <person name="Williams M."/>
            <person name="Hultmark D."/>
            <person name="Hetru C."/>
            <person name="Jiang H."/>
            <person name="Grimmelikhuijzen C.J."/>
            <person name="Hauser F."/>
            <person name="Cazzamali G."/>
            <person name="Williamson M."/>
            <person name="Park Y."/>
            <person name="Li B."/>
            <person name="Tanaka Y."/>
            <person name="Predel R."/>
            <person name="Neupert S."/>
            <person name="Schachtner J."/>
            <person name="Verleyen P."/>
            <person name="Raible F."/>
            <person name="Bork P."/>
            <person name="Friedrich M."/>
            <person name="Walden K.K."/>
            <person name="Robertson H.M."/>
            <person name="Angeli S."/>
            <person name="Foret S."/>
            <person name="Bucher G."/>
            <person name="Schuetz S."/>
            <person name="Maleszka R."/>
            <person name="Wimmer E.A."/>
            <person name="Beeman R.W."/>
            <person name="Lorenzen M."/>
            <person name="Tomoyasu Y."/>
            <person name="Miller S.C."/>
            <person name="Grossmann D."/>
            <person name="Bucher G."/>
        </authorList>
    </citation>
    <scope>NUCLEOTIDE SEQUENCE [LARGE SCALE GENOMIC DNA]</scope>
    <source>
        <strain evidence="2 3">Georgia GA2</strain>
    </source>
</reference>
<dbReference type="AlphaFoldDB" id="A0A139WF84"/>
<feature type="signal peptide" evidence="1">
    <location>
        <begin position="1"/>
        <end position="22"/>
    </location>
</feature>